<evidence type="ECO:0000313" key="2">
    <source>
        <dbReference type="EMBL" id="KMP06353.1"/>
    </source>
</evidence>
<evidence type="ECO:0000256" key="1">
    <source>
        <dbReference type="SAM" id="MobiDB-lite"/>
    </source>
</evidence>
<reference evidence="3" key="1">
    <citation type="journal article" date="2010" name="Genome Res.">
        <title>Population genomic sequencing of Coccidioides fungi reveals recent hybridization and transposon control.</title>
        <authorList>
            <person name="Neafsey D.E."/>
            <person name="Barker B.M."/>
            <person name="Sharpton T.J."/>
            <person name="Stajich J.E."/>
            <person name="Park D.J."/>
            <person name="Whiston E."/>
            <person name="Hung C.-Y."/>
            <person name="McMahan C."/>
            <person name="White J."/>
            <person name="Sykes S."/>
            <person name="Heiman D."/>
            <person name="Young S."/>
            <person name="Zeng Q."/>
            <person name="Abouelleil A."/>
            <person name="Aftuck L."/>
            <person name="Bessette D."/>
            <person name="Brown A."/>
            <person name="FitzGerald M."/>
            <person name="Lui A."/>
            <person name="Macdonald J.P."/>
            <person name="Priest M."/>
            <person name="Orbach M.J."/>
            <person name="Galgiani J.N."/>
            <person name="Kirkland T.N."/>
            <person name="Cole G.T."/>
            <person name="Birren B.W."/>
            <person name="Henn M.R."/>
            <person name="Taylor J.W."/>
            <person name="Rounsley S.D."/>
        </authorList>
    </citation>
    <scope>NUCLEOTIDE SEQUENCE [LARGE SCALE GENOMIC DNA]</scope>
    <source>
        <strain evidence="3">RMSCC 2394</strain>
    </source>
</reference>
<accession>A0A0J6YHH7</accession>
<dbReference type="Proteomes" id="UP000054565">
    <property type="component" value="Unassembled WGS sequence"/>
</dbReference>
<name>A0A0J6YHH7_COCIT</name>
<feature type="region of interest" description="Disordered" evidence="1">
    <location>
        <begin position="1"/>
        <end position="25"/>
    </location>
</feature>
<sequence>MAPTSQNVHLDEVVESERSGMTHAVQGGLSKRRLISLKNLRLAGRTFQPRSSLKARTRHGIFKRASDEGITDIVVPVSKLEAQSAPTTRGRFHPSIPSRGGKGGDFWGFQIELIISPSRSRCHLPRGTISKLGQELTGGIRDTLGKGRLVNYDRGSQANLGQGSGLTQDEMGDQGEAIVEAFEGDFRKSAEEPGLVHASLEADPGEETLFDPLFSRAGAG</sequence>
<dbReference type="EMBL" id="DS028096">
    <property type="protein sequence ID" value="KMP06353.1"/>
    <property type="molecule type" value="Genomic_DNA"/>
</dbReference>
<gene>
    <name evidence="2" type="ORF">CIRG_06034</name>
</gene>
<feature type="region of interest" description="Disordered" evidence="1">
    <location>
        <begin position="198"/>
        <end position="220"/>
    </location>
</feature>
<organism evidence="2 3">
    <name type="scientific">Coccidioides immitis RMSCC 2394</name>
    <dbReference type="NCBI Taxonomy" id="404692"/>
    <lineage>
        <taxon>Eukaryota</taxon>
        <taxon>Fungi</taxon>
        <taxon>Dikarya</taxon>
        <taxon>Ascomycota</taxon>
        <taxon>Pezizomycotina</taxon>
        <taxon>Eurotiomycetes</taxon>
        <taxon>Eurotiomycetidae</taxon>
        <taxon>Onygenales</taxon>
        <taxon>Onygenaceae</taxon>
        <taxon>Coccidioides</taxon>
    </lineage>
</organism>
<feature type="compositionally biased region" description="Basic and acidic residues" evidence="1">
    <location>
        <begin position="9"/>
        <end position="20"/>
    </location>
</feature>
<evidence type="ECO:0000313" key="3">
    <source>
        <dbReference type="Proteomes" id="UP000054565"/>
    </source>
</evidence>
<protein>
    <submittedName>
        <fullName evidence="2">Uncharacterized protein</fullName>
    </submittedName>
</protein>
<proteinExistence type="predicted"/>
<dbReference type="AlphaFoldDB" id="A0A0J6YHH7"/>